<keyword evidence="3" id="KW-1185">Reference proteome</keyword>
<evidence type="ECO:0000256" key="1">
    <source>
        <dbReference type="SAM" id="Phobius"/>
    </source>
</evidence>
<evidence type="ECO:0000313" key="3">
    <source>
        <dbReference type="Proteomes" id="UP000198757"/>
    </source>
</evidence>
<keyword evidence="1" id="KW-0812">Transmembrane</keyword>
<organism evidence="2 3">
    <name type="scientific">Niabella drilacis (strain DSM 25811 / CCM 8410 / CCUG 62505 / LMG 26954 / E90)</name>
    <dbReference type="NCBI Taxonomy" id="1285928"/>
    <lineage>
        <taxon>Bacteria</taxon>
        <taxon>Pseudomonadati</taxon>
        <taxon>Bacteroidota</taxon>
        <taxon>Chitinophagia</taxon>
        <taxon>Chitinophagales</taxon>
        <taxon>Chitinophagaceae</taxon>
        <taxon>Niabella</taxon>
    </lineage>
</organism>
<dbReference type="Proteomes" id="UP000198757">
    <property type="component" value="Unassembled WGS sequence"/>
</dbReference>
<keyword evidence="1" id="KW-1133">Transmembrane helix</keyword>
<feature type="transmembrane region" description="Helical" evidence="1">
    <location>
        <begin position="12"/>
        <end position="36"/>
    </location>
</feature>
<dbReference type="EMBL" id="FMZO01000028">
    <property type="protein sequence ID" value="SDE23471.1"/>
    <property type="molecule type" value="Genomic_DNA"/>
</dbReference>
<dbReference type="RefSeq" id="WP_090393484.1">
    <property type="nucleotide sequence ID" value="NZ_FMZO01000028.1"/>
</dbReference>
<keyword evidence="1" id="KW-0472">Membrane</keyword>
<accession>A0A1G7B8V5</accession>
<proteinExistence type="predicted"/>
<evidence type="ECO:0000313" key="2">
    <source>
        <dbReference type="EMBL" id="SDE23471.1"/>
    </source>
</evidence>
<dbReference type="AlphaFoldDB" id="A0A1G7B8V5"/>
<dbReference type="OrthoDB" id="10017300at2"/>
<dbReference type="STRING" id="1285928.SAMN04487894_12817"/>
<gene>
    <name evidence="2" type="ORF">SAMN04487894_12817</name>
</gene>
<feature type="transmembrane region" description="Helical" evidence="1">
    <location>
        <begin position="42"/>
        <end position="62"/>
    </location>
</feature>
<protein>
    <submittedName>
        <fullName evidence="2">Uncharacterized protein</fullName>
    </submittedName>
</protein>
<feature type="transmembrane region" description="Helical" evidence="1">
    <location>
        <begin position="74"/>
        <end position="97"/>
    </location>
</feature>
<name>A0A1G7B8V5_NIADE</name>
<reference evidence="3" key="1">
    <citation type="submission" date="2016-10" db="EMBL/GenBank/DDBJ databases">
        <authorList>
            <person name="Varghese N."/>
            <person name="Submissions S."/>
        </authorList>
    </citation>
    <scope>NUCLEOTIDE SEQUENCE [LARGE SCALE GENOMIC DNA]</scope>
    <source>
        <strain evidence="3">DSM 25811 / CCM 8410 / LMG 26954 / E90</strain>
    </source>
</reference>
<sequence>MNFKRTISTLGRYLGINLLTLLAAAFADILLSAVLLRFSSHALTIACFAVAGVFAAVFCFGLTENTIPQEKKRMAGCILVITIPFCAALFFVIAPLSGREYNWPVKFFAMAQLAAGFFLWKNKLYDDAETSGSNSFNNP</sequence>